<name>A0AAD9PEG9_RIDPI</name>
<dbReference type="GO" id="GO:0005737">
    <property type="term" value="C:cytoplasm"/>
    <property type="evidence" value="ECO:0007669"/>
    <property type="project" value="UniProtKB-SubCell"/>
</dbReference>
<dbReference type="Proteomes" id="UP001209878">
    <property type="component" value="Unassembled WGS sequence"/>
</dbReference>
<evidence type="ECO:0000256" key="5">
    <source>
        <dbReference type="ARBA" id="ARBA00023242"/>
    </source>
</evidence>
<keyword evidence="3" id="KW-0963">Cytoplasm</keyword>
<evidence type="ECO:0000256" key="2">
    <source>
        <dbReference type="ARBA" id="ARBA00004496"/>
    </source>
</evidence>
<proteinExistence type="predicted"/>
<reference evidence="7" key="1">
    <citation type="journal article" date="2023" name="Mol. Biol. Evol.">
        <title>Third-Generation Sequencing Reveals the Adaptive Role of the Epigenome in Three Deep-Sea Polychaetes.</title>
        <authorList>
            <person name="Perez M."/>
            <person name="Aroh O."/>
            <person name="Sun Y."/>
            <person name="Lan Y."/>
            <person name="Juniper S.K."/>
            <person name="Young C.R."/>
            <person name="Angers B."/>
            <person name="Qian P.Y."/>
        </authorList>
    </citation>
    <scope>NUCLEOTIDE SEQUENCE</scope>
    <source>
        <strain evidence="7">R07B-5</strain>
    </source>
</reference>
<protein>
    <recommendedName>
        <fullName evidence="9">CUE domain-containing protein</fullName>
    </recommendedName>
</protein>
<feature type="region of interest" description="Disordered" evidence="6">
    <location>
        <begin position="124"/>
        <end position="148"/>
    </location>
</feature>
<dbReference type="AlphaFoldDB" id="A0AAD9PEG9"/>
<evidence type="ECO:0000313" key="7">
    <source>
        <dbReference type="EMBL" id="KAK2193155.1"/>
    </source>
</evidence>
<keyword evidence="5" id="KW-0539">Nucleus</keyword>
<dbReference type="EMBL" id="JAODUO010000016">
    <property type="protein sequence ID" value="KAK2193155.1"/>
    <property type="molecule type" value="Genomic_DNA"/>
</dbReference>
<gene>
    <name evidence="7" type="ORF">NP493_14g02029</name>
</gene>
<evidence type="ECO:0000256" key="3">
    <source>
        <dbReference type="ARBA" id="ARBA00022490"/>
    </source>
</evidence>
<comment type="subcellular location">
    <subcellularLocation>
        <location evidence="2">Cytoplasm</location>
    </subcellularLocation>
    <subcellularLocation>
        <location evidence="1">Nucleus</location>
    </subcellularLocation>
</comment>
<comment type="caution">
    <text evidence="7">The sequence shown here is derived from an EMBL/GenBank/DDBJ whole genome shotgun (WGS) entry which is preliminary data.</text>
</comment>
<keyword evidence="8" id="KW-1185">Reference proteome</keyword>
<evidence type="ECO:0000256" key="4">
    <source>
        <dbReference type="ARBA" id="ARBA00022786"/>
    </source>
</evidence>
<evidence type="ECO:0000256" key="6">
    <source>
        <dbReference type="SAM" id="MobiDB-lite"/>
    </source>
</evidence>
<evidence type="ECO:0008006" key="9">
    <source>
        <dbReference type="Google" id="ProtNLM"/>
    </source>
</evidence>
<keyword evidence="4" id="KW-0833">Ubl conjugation pathway</keyword>
<dbReference type="PANTHER" id="PTHR12493:SF0">
    <property type="entry name" value="CUE DOMAIN-CONTAINING PROTEIN 2"/>
    <property type="match status" value="1"/>
</dbReference>
<sequence>MTTRVDIVERALGTFLQEQQASSSSSFLDEIVLNYVAGIADDISLLDADGIEEDDSFDVEEFMEMMDAYLPGFAQIPCEKIREWMFCVADSLRESHEDIKLAKMEEHAEGCSVKDADSVPLSRFPEQASNIPVDTPSPTVPPRERGDQDDKAVSLLLEMFPASCQVEVQHCLGVVGGNVDDAAELVLCRQLSGENITNPLHSQPPRRKETAGAGDKDIKQKIVNQYMFSYDSAATSGGSRNDSKMTLSIAEKKEPKKLVRYLDSKVVNTKGQRFTEVKKPESEDMKKTYINLKPARQYRFH</sequence>
<organism evidence="7 8">
    <name type="scientific">Ridgeia piscesae</name>
    <name type="common">Tubeworm</name>
    <dbReference type="NCBI Taxonomy" id="27915"/>
    <lineage>
        <taxon>Eukaryota</taxon>
        <taxon>Metazoa</taxon>
        <taxon>Spiralia</taxon>
        <taxon>Lophotrochozoa</taxon>
        <taxon>Annelida</taxon>
        <taxon>Polychaeta</taxon>
        <taxon>Sedentaria</taxon>
        <taxon>Canalipalpata</taxon>
        <taxon>Sabellida</taxon>
        <taxon>Siboglinidae</taxon>
        <taxon>Ridgeia</taxon>
    </lineage>
</organism>
<accession>A0AAD9PEG9</accession>
<evidence type="ECO:0000313" key="8">
    <source>
        <dbReference type="Proteomes" id="UP001209878"/>
    </source>
</evidence>
<dbReference type="GO" id="GO:0005634">
    <property type="term" value="C:nucleus"/>
    <property type="evidence" value="ECO:0007669"/>
    <property type="project" value="UniProtKB-SubCell"/>
</dbReference>
<dbReference type="PANTHER" id="PTHR12493">
    <property type="entry name" value="CUE DOMAIN CONTAINING 2"/>
    <property type="match status" value="1"/>
</dbReference>
<evidence type="ECO:0000256" key="1">
    <source>
        <dbReference type="ARBA" id="ARBA00004123"/>
    </source>
</evidence>